<dbReference type="WBParaSite" id="nOo.2.0.1.t03364-RA">
    <property type="protein sequence ID" value="nOo.2.0.1.t03364-RA"/>
    <property type="gene ID" value="nOo.2.0.1.g03364"/>
</dbReference>
<gene>
    <name evidence="2" type="ORF">NOO_LOCUS3364</name>
</gene>
<protein>
    <submittedName>
        <fullName evidence="4">Ovule protein</fullName>
    </submittedName>
</protein>
<reference evidence="4" key="1">
    <citation type="submission" date="2016-06" db="UniProtKB">
        <authorList>
            <consortium name="WormBaseParasite"/>
        </authorList>
    </citation>
    <scope>IDENTIFICATION</scope>
</reference>
<evidence type="ECO:0000313" key="4">
    <source>
        <dbReference type="WBParaSite" id="nOo.2.0.1.t03364-RA"/>
    </source>
</evidence>
<proteinExistence type="predicted"/>
<feature type="region of interest" description="Disordered" evidence="1">
    <location>
        <begin position="1"/>
        <end position="34"/>
    </location>
</feature>
<reference evidence="2 3" key="2">
    <citation type="submission" date="2018-08" db="EMBL/GenBank/DDBJ databases">
        <authorList>
            <person name="Laetsch R D."/>
            <person name="Stevens L."/>
            <person name="Kumar S."/>
            <person name="Blaxter L. M."/>
        </authorList>
    </citation>
    <scope>NUCLEOTIDE SEQUENCE [LARGE SCALE GENOMIC DNA]</scope>
</reference>
<dbReference type="AlphaFoldDB" id="A0A182E5T1"/>
<keyword evidence="3" id="KW-1185">Reference proteome</keyword>
<dbReference type="EMBL" id="UYRW01000632">
    <property type="protein sequence ID" value="VDK68865.1"/>
    <property type="molecule type" value="Genomic_DNA"/>
</dbReference>
<name>A0A182E5T1_ONCOC</name>
<organism evidence="4">
    <name type="scientific">Onchocerca ochengi</name>
    <name type="common">Filarial nematode worm</name>
    <dbReference type="NCBI Taxonomy" id="42157"/>
    <lineage>
        <taxon>Eukaryota</taxon>
        <taxon>Metazoa</taxon>
        <taxon>Ecdysozoa</taxon>
        <taxon>Nematoda</taxon>
        <taxon>Chromadorea</taxon>
        <taxon>Rhabditida</taxon>
        <taxon>Spirurina</taxon>
        <taxon>Spiruromorpha</taxon>
        <taxon>Filarioidea</taxon>
        <taxon>Onchocercidae</taxon>
        <taxon>Onchocerca</taxon>
    </lineage>
</organism>
<dbReference type="Proteomes" id="UP000271087">
    <property type="component" value="Unassembled WGS sequence"/>
</dbReference>
<evidence type="ECO:0000313" key="3">
    <source>
        <dbReference type="Proteomes" id="UP000271087"/>
    </source>
</evidence>
<evidence type="ECO:0000313" key="2">
    <source>
        <dbReference type="EMBL" id="VDK68865.1"/>
    </source>
</evidence>
<accession>A0A182E5T1</accession>
<sequence>MRKKNHRNDEEKDASEFCLPKMDPRETHVQRQHFIQSSETSYSLKVREQVEDVSSHNSSNHSLYRI</sequence>
<evidence type="ECO:0000256" key="1">
    <source>
        <dbReference type="SAM" id="MobiDB-lite"/>
    </source>
</evidence>